<keyword evidence="2" id="KW-0812">Transmembrane</keyword>
<dbReference type="PANTHER" id="PTHR36721:SF1">
    <property type="entry name" value="OS04G0446401 PROTEIN"/>
    <property type="match status" value="1"/>
</dbReference>
<dbReference type="AlphaFoldDB" id="A0A6G1JMY5"/>
<proteinExistence type="predicted"/>
<dbReference type="OrthoDB" id="10674681at2759"/>
<dbReference type="EMBL" id="MU005569">
    <property type="protein sequence ID" value="KAF2691904.1"/>
    <property type="molecule type" value="Genomic_DNA"/>
</dbReference>
<evidence type="ECO:0000313" key="3">
    <source>
        <dbReference type="EMBL" id="KAF2691904.1"/>
    </source>
</evidence>
<reference evidence="3" key="1">
    <citation type="journal article" date="2020" name="Stud. Mycol.">
        <title>101 Dothideomycetes genomes: a test case for predicting lifestyles and emergence of pathogens.</title>
        <authorList>
            <person name="Haridas S."/>
            <person name="Albert R."/>
            <person name="Binder M."/>
            <person name="Bloem J."/>
            <person name="Labutti K."/>
            <person name="Salamov A."/>
            <person name="Andreopoulos B."/>
            <person name="Baker S."/>
            <person name="Barry K."/>
            <person name="Bills G."/>
            <person name="Bluhm B."/>
            <person name="Cannon C."/>
            <person name="Castanera R."/>
            <person name="Culley D."/>
            <person name="Daum C."/>
            <person name="Ezra D."/>
            <person name="Gonzalez J."/>
            <person name="Henrissat B."/>
            <person name="Kuo A."/>
            <person name="Liang C."/>
            <person name="Lipzen A."/>
            <person name="Lutzoni F."/>
            <person name="Magnuson J."/>
            <person name="Mondo S."/>
            <person name="Nolan M."/>
            <person name="Ohm R."/>
            <person name="Pangilinan J."/>
            <person name="Park H.-J."/>
            <person name="Ramirez L."/>
            <person name="Alfaro M."/>
            <person name="Sun H."/>
            <person name="Tritt A."/>
            <person name="Yoshinaga Y."/>
            <person name="Zwiers L.-H."/>
            <person name="Turgeon B."/>
            <person name="Goodwin S."/>
            <person name="Spatafora J."/>
            <person name="Crous P."/>
            <person name="Grigoriev I."/>
        </authorList>
    </citation>
    <scope>NUCLEOTIDE SEQUENCE</scope>
    <source>
        <strain evidence="3">CBS 122367</strain>
    </source>
</reference>
<organism evidence="3 4">
    <name type="scientific">Lentithecium fluviatile CBS 122367</name>
    <dbReference type="NCBI Taxonomy" id="1168545"/>
    <lineage>
        <taxon>Eukaryota</taxon>
        <taxon>Fungi</taxon>
        <taxon>Dikarya</taxon>
        <taxon>Ascomycota</taxon>
        <taxon>Pezizomycotina</taxon>
        <taxon>Dothideomycetes</taxon>
        <taxon>Pleosporomycetidae</taxon>
        <taxon>Pleosporales</taxon>
        <taxon>Massarineae</taxon>
        <taxon>Lentitheciaceae</taxon>
        <taxon>Lentithecium</taxon>
    </lineage>
</organism>
<dbReference type="PANTHER" id="PTHR36721">
    <property type="entry name" value="PROLINE-RICH FAMILY PROTEIN"/>
    <property type="match status" value="1"/>
</dbReference>
<accession>A0A6G1JMY5</accession>
<feature type="transmembrane region" description="Helical" evidence="2">
    <location>
        <begin position="241"/>
        <end position="264"/>
    </location>
</feature>
<keyword evidence="2" id="KW-1133">Transmembrane helix</keyword>
<feature type="compositionally biased region" description="Low complexity" evidence="1">
    <location>
        <begin position="185"/>
        <end position="231"/>
    </location>
</feature>
<evidence type="ECO:0000313" key="4">
    <source>
        <dbReference type="Proteomes" id="UP000799291"/>
    </source>
</evidence>
<evidence type="ECO:0008006" key="5">
    <source>
        <dbReference type="Google" id="ProtNLM"/>
    </source>
</evidence>
<dbReference type="Proteomes" id="UP000799291">
    <property type="component" value="Unassembled WGS sequence"/>
</dbReference>
<evidence type="ECO:0000256" key="2">
    <source>
        <dbReference type="SAM" id="Phobius"/>
    </source>
</evidence>
<feature type="region of interest" description="Disordered" evidence="1">
    <location>
        <begin position="275"/>
        <end position="294"/>
    </location>
</feature>
<name>A0A6G1JMY5_9PLEO</name>
<feature type="region of interest" description="Disordered" evidence="1">
    <location>
        <begin position="185"/>
        <end position="239"/>
    </location>
</feature>
<keyword evidence="4" id="KW-1185">Reference proteome</keyword>
<feature type="region of interest" description="Disordered" evidence="1">
    <location>
        <begin position="353"/>
        <end position="396"/>
    </location>
</feature>
<sequence>MRDALSFRREFLQLLPLQNTHSTSFYNTMAPLVPLMVLLASITLAASNPVSRTTTPDPTITAPPRRVFRRSLSTSAFWTGYYTDTYDGEAYWTSWTLGGESALVYTDSFVFLCDTSASDWETSCSQSFATSCDGSTALFLDGSSSACEVSCNADTIFTSNTVDTDALHWYGCAGRNARFYFEVQPTDTTSPTPTPTDTTSPSPSPADSTTPTPSPTSSPTDSPTPNDADSTTNRKSSASKAWVAGPVIGGVAAIGIGGLIFFLLRRRKQNAPVPAYQAAPQMQSPQPYQSPSMAHNAVSPNVPPYMDPAVGGYYSHQVVENKPDNLSVYSHTMPMGQAYAPSEGTMRMPTGVSEYHGGEGQAPAGGTAHMGQPLNELPSDSPTHDLPELSNTTQAR</sequence>
<evidence type="ECO:0000256" key="1">
    <source>
        <dbReference type="SAM" id="MobiDB-lite"/>
    </source>
</evidence>
<gene>
    <name evidence="3" type="ORF">K458DRAFT_7429</name>
</gene>
<protein>
    <recommendedName>
        <fullName evidence="5">Mid2 domain-containing protein</fullName>
    </recommendedName>
</protein>
<keyword evidence="2" id="KW-0472">Membrane</keyword>